<sequence length="342" mass="36973">MQSYHIAKHEGIENLALTQEATIPQPKRGQVLVRMRAASLNFRDLLVVKGLYPGPFPSQLIPCSDGAGEVVSVGEDVSEFVVGDRVCGLFHQDWIAGDMKDEHMANDLGGSSHGVLSQYRVFEKHGIIKMPSNLTFEEAATLPCAGLTAYHALAQNGIKHVGPSQSVLVIGTGGVSIFAAQFAVAAGAKVIVVSSSDEKLEKAKSLGAQHLINYSKTPNWQEKVREIVPNGVDHVIEVGGAGTLQRSLQSVKRGGQVHMIGLLAQKDPNDNFDVGMSVLFSGAILRGFIVGSRAMFEDMVKTIENNDIHPVVDKVFSFDQAQEAFKHMESQKHVGKVVIRID</sequence>
<dbReference type="PANTHER" id="PTHR45033">
    <property type="match status" value="1"/>
</dbReference>
<dbReference type="CDD" id="cd08276">
    <property type="entry name" value="MDR7"/>
    <property type="match status" value="1"/>
</dbReference>
<dbReference type="InterPro" id="IPR036291">
    <property type="entry name" value="NAD(P)-bd_dom_sf"/>
</dbReference>
<dbReference type="STRING" id="5762.D2VCC7"/>
<dbReference type="Pfam" id="PF00107">
    <property type="entry name" value="ADH_zinc_N"/>
    <property type="match status" value="1"/>
</dbReference>
<proteinExistence type="predicted"/>
<dbReference type="eggNOG" id="KOG1198">
    <property type="taxonomic scope" value="Eukaryota"/>
</dbReference>
<evidence type="ECO:0000259" key="1">
    <source>
        <dbReference type="SMART" id="SM00829"/>
    </source>
</evidence>
<feature type="domain" description="Enoyl reductase (ER)" evidence="1">
    <location>
        <begin position="11"/>
        <end position="339"/>
    </location>
</feature>
<dbReference type="AlphaFoldDB" id="D2VCC7"/>
<dbReference type="GO" id="GO:0016491">
    <property type="term" value="F:oxidoreductase activity"/>
    <property type="evidence" value="ECO:0007669"/>
    <property type="project" value="InterPro"/>
</dbReference>
<accession>D2VCC7</accession>
<dbReference type="GeneID" id="8849186"/>
<gene>
    <name evidence="2" type="ORF">NAEGRDRAFT_56126</name>
</gene>
<dbReference type="InterPro" id="IPR011032">
    <property type="entry name" value="GroES-like_sf"/>
</dbReference>
<reference evidence="2 3" key="1">
    <citation type="journal article" date="2010" name="Cell">
        <title>The genome of Naegleria gruberi illuminates early eukaryotic versatility.</title>
        <authorList>
            <person name="Fritz-Laylin L.K."/>
            <person name="Prochnik S.E."/>
            <person name="Ginger M.L."/>
            <person name="Dacks J.B."/>
            <person name="Carpenter M.L."/>
            <person name="Field M.C."/>
            <person name="Kuo A."/>
            <person name="Paredez A."/>
            <person name="Chapman J."/>
            <person name="Pham J."/>
            <person name="Shu S."/>
            <person name="Neupane R."/>
            <person name="Cipriano M."/>
            <person name="Mancuso J."/>
            <person name="Tu H."/>
            <person name="Salamov A."/>
            <person name="Lindquist E."/>
            <person name="Shapiro H."/>
            <person name="Lucas S."/>
            <person name="Grigoriev I.V."/>
            <person name="Cande W.Z."/>
            <person name="Fulton C."/>
            <person name="Rokhsar D.S."/>
            <person name="Dawson S.C."/>
        </authorList>
    </citation>
    <scope>NUCLEOTIDE SEQUENCE [LARGE SCALE GENOMIC DNA]</scope>
    <source>
        <strain evidence="2 3">NEG-M</strain>
    </source>
</reference>
<keyword evidence="3" id="KW-1185">Reference proteome</keyword>
<evidence type="ECO:0000313" key="2">
    <source>
        <dbReference type="EMBL" id="EFC45729.1"/>
    </source>
</evidence>
<dbReference type="PANTHER" id="PTHR45033:SF2">
    <property type="entry name" value="ZINC-TYPE ALCOHOL DEHYDROGENASE-LIKE PROTEIN C1773.06C"/>
    <property type="match status" value="1"/>
</dbReference>
<dbReference type="InterPro" id="IPR020843">
    <property type="entry name" value="ER"/>
</dbReference>
<dbReference type="OrthoDB" id="9930022at2759"/>
<dbReference type="RefSeq" id="XP_002678473.1">
    <property type="nucleotide sequence ID" value="XM_002678427.1"/>
</dbReference>
<dbReference type="InterPro" id="IPR052711">
    <property type="entry name" value="Zinc_ADH-like"/>
</dbReference>
<dbReference type="InterPro" id="IPR013149">
    <property type="entry name" value="ADH-like_C"/>
</dbReference>
<dbReference type="SUPFAM" id="SSF51735">
    <property type="entry name" value="NAD(P)-binding Rossmann-fold domains"/>
    <property type="match status" value="1"/>
</dbReference>
<name>D2VCC7_NAEGR</name>
<dbReference type="VEuPathDB" id="AmoebaDB:NAEGRDRAFT_56126"/>
<dbReference type="SMART" id="SM00829">
    <property type="entry name" value="PKS_ER"/>
    <property type="match status" value="1"/>
</dbReference>
<dbReference type="Gene3D" id="3.90.180.10">
    <property type="entry name" value="Medium-chain alcohol dehydrogenases, catalytic domain"/>
    <property type="match status" value="1"/>
</dbReference>
<dbReference type="InterPro" id="IPR013154">
    <property type="entry name" value="ADH-like_N"/>
</dbReference>
<dbReference type="Gene3D" id="3.40.50.720">
    <property type="entry name" value="NAD(P)-binding Rossmann-like Domain"/>
    <property type="match status" value="1"/>
</dbReference>
<dbReference type="SUPFAM" id="SSF50129">
    <property type="entry name" value="GroES-like"/>
    <property type="match status" value="1"/>
</dbReference>
<organism evidence="3">
    <name type="scientific">Naegleria gruberi</name>
    <name type="common">Amoeba</name>
    <dbReference type="NCBI Taxonomy" id="5762"/>
    <lineage>
        <taxon>Eukaryota</taxon>
        <taxon>Discoba</taxon>
        <taxon>Heterolobosea</taxon>
        <taxon>Tetramitia</taxon>
        <taxon>Eutetramitia</taxon>
        <taxon>Vahlkampfiidae</taxon>
        <taxon>Naegleria</taxon>
    </lineage>
</organism>
<dbReference type="Proteomes" id="UP000006671">
    <property type="component" value="Unassembled WGS sequence"/>
</dbReference>
<evidence type="ECO:0000313" key="3">
    <source>
        <dbReference type="Proteomes" id="UP000006671"/>
    </source>
</evidence>
<protein>
    <submittedName>
        <fullName evidence="2">Predicted protein</fullName>
    </submittedName>
</protein>
<dbReference type="KEGG" id="ngr:NAEGRDRAFT_56126"/>
<dbReference type="OMA" id="YTINYRT"/>
<dbReference type="Pfam" id="PF08240">
    <property type="entry name" value="ADH_N"/>
    <property type="match status" value="1"/>
</dbReference>
<dbReference type="EMBL" id="GG738862">
    <property type="protein sequence ID" value="EFC45729.1"/>
    <property type="molecule type" value="Genomic_DNA"/>
</dbReference>
<dbReference type="InParanoid" id="D2VCC7"/>